<evidence type="ECO:0000313" key="1">
    <source>
        <dbReference type="EMBL" id="PTQ32919.1"/>
    </source>
</evidence>
<evidence type="ECO:0000313" key="2">
    <source>
        <dbReference type="Proteomes" id="UP000244005"/>
    </source>
</evidence>
<dbReference type="AlphaFoldDB" id="A0A2R6WGD9"/>
<accession>A0A2R6WGD9</accession>
<gene>
    <name evidence="1" type="ORF">MARPO_0093s0004</name>
</gene>
<reference evidence="2" key="1">
    <citation type="journal article" date="2017" name="Cell">
        <title>Insights into land plant evolution garnered from the Marchantia polymorpha genome.</title>
        <authorList>
            <person name="Bowman J.L."/>
            <person name="Kohchi T."/>
            <person name="Yamato K.T."/>
            <person name="Jenkins J."/>
            <person name="Shu S."/>
            <person name="Ishizaki K."/>
            <person name="Yamaoka S."/>
            <person name="Nishihama R."/>
            <person name="Nakamura Y."/>
            <person name="Berger F."/>
            <person name="Adam C."/>
            <person name="Aki S.S."/>
            <person name="Althoff F."/>
            <person name="Araki T."/>
            <person name="Arteaga-Vazquez M.A."/>
            <person name="Balasubrmanian S."/>
            <person name="Barry K."/>
            <person name="Bauer D."/>
            <person name="Boehm C.R."/>
            <person name="Briginshaw L."/>
            <person name="Caballero-Perez J."/>
            <person name="Catarino B."/>
            <person name="Chen F."/>
            <person name="Chiyoda S."/>
            <person name="Chovatia M."/>
            <person name="Davies K.M."/>
            <person name="Delmans M."/>
            <person name="Demura T."/>
            <person name="Dierschke T."/>
            <person name="Dolan L."/>
            <person name="Dorantes-Acosta A.E."/>
            <person name="Eklund D.M."/>
            <person name="Florent S.N."/>
            <person name="Flores-Sandoval E."/>
            <person name="Fujiyama A."/>
            <person name="Fukuzawa H."/>
            <person name="Galik B."/>
            <person name="Grimanelli D."/>
            <person name="Grimwood J."/>
            <person name="Grossniklaus U."/>
            <person name="Hamada T."/>
            <person name="Haseloff J."/>
            <person name="Hetherington A.J."/>
            <person name="Higo A."/>
            <person name="Hirakawa Y."/>
            <person name="Hundley H.N."/>
            <person name="Ikeda Y."/>
            <person name="Inoue K."/>
            <person name="Inoue S.I."/>
            <person name="Ishida S."/>
            <person name="Jia Q."/>
            <person name="Kakita M."/>
            <person name="Kanazawa T."/>
            <person name="Kawai Y."/>
            <person name="Kawashima T."/>
            <person name="Kennedy M."/>
            <person name="Kinose K."/>
            <person name="Kinoshita T."/>
            <person name="Kohara Y."/>
            <person name="Koide E."/>
            <person name="Komatsu K."/>
            <person name="Kopischke S."/>
            <person name="Kubo M."/>
            <person name="Kyozuka J."/>
            <person name="Lagercrantz U."/>
            <person name="Lin S.S."/>
            <person name="Lindquist E."/>
            <person name="Lipzen A.M."/>
            <person name="Lu C.W."/>
            <person name="De Luna E."/>
            <person name="Martienssen R.A."/>
            <person name="Minamino N."/>
            <person name="Mizutani M."/>
            <person name="Mizutani M."/>
            <person name="Mochizuki N."/>
            <person name="Monte I."/>
            <person name="Mosher R."/>
            <person name="Nagasaki H."/>
            <person name="Nakagami H."/>
            <person name="Naramoto S."/>
            <person name="Nishitani K."/>
            <person name="Ohtani M."/>
            <person name="Okamoto T."/>
            <person name="Okumura M."/>
            <person name="Phillips J."/>
            <person name="Pollak B."/>
            <person name="Reinders A."/>
            <person name="Rovekamp M."/>
            <person name="Sano R."/>
            <person name="Sawa S."/>
            <person name="Schmid M.W."/>
            <person name="Shirakawa M."/>
            <person name="Solano R."/>
            <person name="Spunde A."/>
            <person name="Suetsugu N."/>
            <person name="Sugano S."/>
            <person name="Sugiyama A."/>
            <person name="Sun R."/>
            <person name="Suzuki Y."/>
            <person name="Takenaka M."/>
            <person name="Takezawa D."/>
            <person name="Tomogane H."/>
            <person name="Tsuzuki M."/>
            <person name="Ueda T."/>
            <person name="Umeda M."/>
            <person name="Ward J.M."/>
            <person name="Watanabe Y."/>
            <person name="Yazaki K."/>
            <person name="Yokoyama R."/>
            <person name="Yoshitake Y."/>
            <person name="Yotsui I."/>
            <person name="Zachgo S."/>
            <person name="Schmutz J."/>
        </authorList>
    </citation>
    <scope>NUCLEOTIDE SEQUENCE [LARGE SCALE GENOMIC DNA]</scope>
    <source>
        <strain evidence="2">Tak-1</strain>
    </source>
</reference>
<dbReference type="Gramene" id="Mp5g10830.1">
    <property type="protein sequence ID" value="Mp5g10830.1.cds1"/>
    <property type="gene ID" value="Mp5g10830"/>
</dbReference>
<name>A0A2R6WGD9_MARPO</name>
<organism evidence="1 2">
    <name type="scientific">Marchantia polymorpha</name>
    <name type="common">Common liverwort</name>
    <name type="synonym">Marchantia aquatica</name>
    <dbReference type="NCBI Taxonomy" id="3197"/>
    <lineage>
        <taxon>Eukaryota</taxon>
        <taxon>Viridiplantae</taxon>
        <taxon>Streptophyta</taxon>
        <taxon>Embryophyta</taxon>
        <taxon>Marchantiophyta</taxon>
        <taxon>Marchantiopsida</taxon>
        <taxon>Marchantiidae</taxon>
        <taxon>Marchantiales</taxon>
        <taxon>Marchantiaceae</taxon>
        <taxon>Marchantia</taxon>
    </lineage>
</organism>
<proteinExistence type="predicted"/>
<protein>
    <submittedName>
        <fullName evidence="1">Uncharacterized protein</fullName>
    </submittedName>
</protein>
<dbReference type="EMBL" id="KZ772765">
    <property type="protein sequence ID" value="PTQ32919.1"/>
    <property type="molecule type" value="Genomic_DNA"/>
</dbReference>
<keyword evidence="2" id="KW-1185">Reference proteome</keyword>
<sequence length="119" mass="13185">MSSGLCLQSYSLVDQYKSTSSLELYPKFLLALLFGSSLGVSVRFHHLVWSPRSLRYPLFALTEQDIPAGAASTTTVSERTELEDSELACMVDRNDRKNAAVDRGASIDRWLRRGWGGVG</sequence>
<dbReference type="Proteomes" id="UP000244005">
    <property type="component" value="Unassembled WGS sequence"/>
</dbReference>